<dbReference type="PROSITE" id="PS00455">
    <property type="entry name" value="AMP_BINDING"/>
    <property type="match status" value="1"/>
</dbReference>
<keyword evidence="2" id="KW-0067">ATP-binding</keyword>
<dbReference type="Gene3D" id="3.40.50.12780">
    <property type="entry name" value="N-terminal domain of ligase-like"/>
    <property type="match status" value="1"/>
</dbReference>
<organism evidence="4 5">
    <name type="scientific">Mariprofundus ferrooxydans PV-1</name>
    <dbReference type="NCBI Taxonomy" id="314345"/>
    <lineage>
        <taxon>Bacteria</taxon>
        <taxon>Pseudomonadati</taxon>
        <taxon>Pseudomonadota</taxon>
        <taxon>Candidatius Mariprofundia</taxon>
        <taxon>Mariprofundales</taxon>
        <taxon>Mariprofundaceae</taxon>
        <taxon>Mariprofundus</taxon>
    </lineage>
</organism>
<comment type="caution">
    <text evidence="4">The sequence shown here is derived from an EMBL/GenBank/DDBJ whole genome shotgun (WGS) entry which is preliminary data.</text>
</comment>
<dbReference type="InterPro" id="IPR042099">
    <property type="entry name" value="ANL_N_sf"/>
</dbReference>
<gene>
    <name evidence="4" type="ORF">SPV1_01762</name>
</gene>
<evidence type="ECO:0000256" key="2">
    <source>
        <dbReference type="ARBA" id="ARBA00022840"/>
    </source>
</evidence>
<evidence type="ECO:0000313" key="4">
    <source>
        <dbReference type="EMBL" id="EAU55634.1"/>
    </source>
</evidence>
<name>Q0F2B6_9PROT</name>
<dbReference type="InterPro" id="IPR000873">
    <property type="entry name" value="AMP-dep_synth/lig_dom"/>
</dbReference>
<proteinExistence type="predicted"/>
<feature type="domain" description="AMP-dependent synthetase/ligase" evidence="3">
    <location>
        <begin position="9"/>
        <end position="349"/>
    </location>
</feature>
<keyword evidence="1" id="KW-0547">Nucleotide-binding</keyword>
<evidence type="ECO:0000259" key="3">
    <source>
        <dbReference type="Pfam" id="PF00501"/>
    </source>
</evidence>
<keyword evidence="5" id="KW-1185">Reference proteome</keyword>
<dbReference type="RefSeq" id="WP_009850653.1">
    <property type="nucleotide sequence ID" value="NZ_DS022295.1"/>
</dbReference>
<evidence type="ECO:0000256" key="1">
    <source>
        <dbReference type="ARBA" id="ARBA00022741"/>
    </source>
</evidence>
<accession>Q0F2B6</accession>
<dbReference type="eggNOG" id="COG1022">
    <property type="taxonomic scope" value="Bacteria"/>
</dbReference>
<protein>
    <submittedName>
        <fullName evidence="4">Long-chain acyl-CoA synthetases (AMP-forming)</fullName>
    </submittedName>
</protein>
<dbReference type="GO" id="GO:0005524">
    <property type="term" value="F:ATP binding"/>
    <property type="evidence" value="ECO:0007669"/>
    <property type="project" value="UniProtKB-KW"/>
</dbReference>
<dbReference type="InParanoid" id="Q0F2B6"/>
<dbReference type="Pfam" id="PF23562">
    <property type="entry name" value="AMP-binding_C_3"/>
    <property type="match status" value="1"/>
</dbReference>
<dbReference type="STRING" id="314344.AL013_01285"/>
<dbReference type="AlphaFoldDB" id="Q0F2B6"/>
<dbReference type="FunCoup" id="Q0F2B6">
    <property type="interactions" value="87"/>
</dbReference>
<dbReference type="GO" id="GO:0016020">
    <property type="term" value="C:membrane"/>
    <property type="evidence" value="ECO:0007669"/>
    <property type="project" value="TreeGrafter"/>
</dbReference>
<dbReference type="GO" id="GO:0004467">
    <property type="term" value="F:long-chain fatty acid-CoA ligase activity"/>
    <property type="evidence" value="ECO:0007669"/>
    <property type="project" value="TreeGrafter"/>
</dbReference>
<dbReference type="PANTHER" id="PTHR43272:SF33">
    <property type="entry name" value="AMP-BINDING DOMAIN-CONTAINING PROTEIN-RELATED"/>
    <property type="match status" value="1"/>
</dbReference>
<evidence type="ECO:0000313" key="5">
    <source>
        <dbReference type="Proteomes" id="UP000005297"/>
    </source>
</evidence>
<dbReference type="HOGENOM" id="CLU_000022_59_9_0"/>
<reference evidence="4 5" key="1">
    <citation type="submission" date="2006-09" db="EMBL/GenBank/DDBJ databases">
        <authorList>
            <person name="Emerson D."/>
            <person name="Ferriera S."/>
            <person name="Johnson J."/>
            <person name="Kravitz S."/>
            <person name="Halpern A."/>
            <person name="Remington K."/>
            <person name="Beeson K."/>
            <person name="Tran B."/>
            <person name="Rogers Y.-H."/>
            <person name="Friedman R."/>
            <person name="Venter J.C."/>
        </authorList>
    </citation>
    <scope>NUCLEOTIDE SEQUENCE [LARGE SCALE GENOMIC DNA]</scope>
    <source>
        <strain evidence="4 5">PV-1</strain>
    </source>
</reference>
<dbReference type="Pfam" id="PF00501">
    <property type="entry name" value="AMP-binding"/>
    <property type="match status" value="1"/>
</dbReference>
<sequence length="495" mass="51970">MSRVLAALHTQANDRPEHVALTSASISYSYSELRDVVDSAASLLRDTDMHTLALAADNSPAWLCADLACMQAAIPLIPVPHFFAPTQIGHLLHHAGVDGILTDRADQFSALLAQLGIPSEATVTTIAGLSLIRISTADVRLPADCAKITYTSGSTGEPKGVCLSLDAMETVAASLAAATGAGAEDRHLALLPYATLLENIGGVYAPLLAGATIHAPGMAAIGMSGASGLDVKQFVSALHAARATTCIMIPQMLHALVAAVGGGMAKPESLRYIAVGGAPVSLKLLETAAHLELPVYEGYGLSEAASVVAVNAPGVNRPGSVGKPLPHVTLSFADDGEILVRGSLFSGYLGESQMASGAAWPTGDIGYLDDDGFLHLSGRKKHIFITAFGRNVSPEWVERELSIEPAIGQSCIFGEARPFNVAVIVPRQNFDMAAVDAAVASANARLPDYARISRWVEAGEPFSVANGLWTGTGRPRRQHIETHYRQQLDTIYEES</sequence>
<dbReference type="SUPFAM" id="SSF56801">
    <property type="entry name" value="Acetyl-CoA synthetase-like"/>
    <property type="match status" value="1"/>
</dbReference>
<dbReference type="Proteomes" id="UP000005297">
    <property type="component" value="Unassembled WGS sequence"/>
</dbReference>
<dbReference type="PANTHER" id="PTHR43272">
    <property type="entry name" value="LONG-CHAIN-FATTY-ACID--COA LIGASE"/>
    <property type="match status" value="1"/>
</dbReference>
<dbReference type="EMBL" id="AATS01000002">
    <property type="protein sequence ID" value="EAU55634.1"/>
    <property type="molecule type" value="Genomic_DNA"/>
</dbReference>
<dbReference type="InterPro" id="IPR020845">
    <property type="entry name" value="AMP-binding_CS"/>
</dbReference>
<dbReference type="OrthoDB" id="9766486at2"/>